<gene>
    <name evidence="2" type="ORF">HNQ82_002147</name>
</gene>
<feature type="region of interest" description="Disordered" evidence="1">
    <location>
        <begin position="251"/>
        <end position="277"/>
    </location>
</feature>
<evidence type="ECO:0000313" key="2">
    <source>
        <dbReference type="EMBL" id="MBB6177314.1"/>
    </source>
</evidence>
<dbReference type="AlphaFoldDB" id="A0A7W9YSJ6"/>
<feature type="compositionally biased region" description="Polar residues" evidence="1">
    <location>
        <begin position="268"/>
        <end position="277"/>
    </location>
</feature>
<dbReference type="Proteomes" id="UP000523528">
    <property type="component" value="Unassembled WGS sequence"/>
</dbReference>
<comment type="caution">
    <text evidence="2">The sequence shown here is derived from an EMBL/GenBank/DDBJ whole genome shotgun (WGS) entry which is preliminary data.</text>
</comment>
<evidence type="ECO:0000256" key="1">
    <source>
        <dbReference type="SAM" id="MobiDB-lite"/>
    </source>
</evidence>
<keyword evidence="3" id="KW-1185">Reference proteome</keyword>
<evidence type="ECO:0000313" key="3">
    <source>
        <dbReference type="Proteomes" id="UP000523528"/>
    </source>
</evidence>
<reference evidence="2 3" key="1">
    <citation type="submission" date="2020-08" db="EMBL/GenBank/DDBJ databases">
        <title>Genomic Encyclopedia of Type Strains, Phase IV (KMG-IV): sequencing the most valuable type-strain genomes for metagenomic binning, comparative biology and taxonomic classification.</title>
        <authorList>
            <person name="Goeker M."/>
        </authorList>
    </citation>
    <scope>NUCLEOTIDE SEQUENCE [LARGE SCALE GENOMIC DNA]</scope>
    <source>
        <strain evidence="2 3">DSM 23211</strain>
    </source>
</reference>
<dbReference type="RefSeq" id="WP_183249434.1">
    <property type="nucleotide sequence ID" value="NZ_JACHES010000009.1"/>
</dbReference>
<accession>A0A7W9YSJ6</accession>
<protein>
    <submittedName>
        <fullName evidence="2">Uncharacterized protein</fullName>
    </submittedName>
</protein>
<proteinExistence type="predicted"/>
<dbReference type="EMBL" id="JACHES010000009">
    <property type="protein sequence ID" value="MBB6177314.1"/>
    <property type="molecule type" value="Genomic_DNA"/>
</dbReference>
<organism evidence="2 3">
    <name type="scientific">Anoxybacillus tengchongensis</name>
    <dbReference type="NCBI Taxonomy" id="576944"/>
    <lineage>
        <taxon>Bacteria</taxon>
        <taxon>Bacillati</taxon>
        <taxon>Bacillota</taxon>
        <taxon>Bacilli</taxon>
        <taxon>Bacillales</taxon>
        <taxon>Anoxybacillaceae</taxon>
        <taxon>Anoxybacillus</taxon>
    </lineage>
</organism>
<name>A0A7W9YSJ6_9BACL</name>
<sequence>MGFFRGLGRFAGKATGTVIGGAVNVVGELTGSEWVKEVGNGVKKASEFTGDTFGQVLDGVWDTAAGIANKDEKKIEKGLEHIGESVSRTVKGVYYTAKHTYENGKEVYEGIRDNDENKLKNGLAEIAKTAAVGMLAVGVVDIIDGADYAGSIEGDIKSMDMDDDTLHQTVNHVGTAENNVGNLGKIDFVGKEDWIESNGDWMSKEDENETYLEEVEEESTGIHHIRPHWVDGYWREGQWIEGYWRDGDGNTGVNLTEEQGGGYIRTNPDGNPGNNLT</sequence>